<dbReference type="InterPro" id="IPR023187">
    <property type="entry name" value="Tscrpt_reg_MarR-type_CS"/>
</dbReference>
<keyword evidence="3" id="KW-0804">Transcription</keyword>
<dbReference type="InterPro" id="IPR000835">
    <property type="entry name" value="HTH_MarR-typ"/>
</dbReference>
<dbReference type="RefSeq" id="WP_055027316.1">
    <property type="nucleotide sequence ID" value="NZ_CP035689.1"/>
</dbReference>
<evidence type="ECO:0000256" key="1">
    <source>
        <dbReference type="ARBA" id="ARBA00023015"/>
    </source>
</evidence>
<feature type="domain" description="HTH marR-type" evidence="4">
    <location>
        <begin position="22"/>
        <end position="157"/>
    </location>
</feature>
<dbReference type="PATRIC" id="fig|1481663.8.peg.2187"/>
<organism evidence="5 6">
    <name type="scientific">Vibrio metoecus</name>
    <dbReference type="NCBI Taxonomy" id="1481663"/>
    <lineage>
        <taxon>Bacteria</taxon>
        <taxon>Pseudomonadati</taxon>
        <taxon>Pseudomonadota</taxon>
        <taxon>Gammaproteobacteria</taxon>
        <taxon>Vibrionales</taxon>
        <taxon>Vibrionaceae</taxon>
        <taxon>Vibrio</taxon>
    </lineage>
</organism>
<dbReference type="EMBL" id="LCUF01000002">
    <property type="protein sequence ID" value="KQA24463.1"/>
    <property type="molecule type" value="Genomic_DNA"/>
</dbReference>
<dbReference type="PRINTS" id="PR00598">
    <property type="entry name" value="HTHMARR"/>
</dbReference>
<dbReference type="InterPro" id="IPR036388">
    <property type="entry name" value="WH-like_DNA-bd_sf"/>
</dbReference>
<accession>A0A0Q0M3W5</accession>
<dbReference type="Pfam" id="PF12802">
    <property type="entry name" value="MarR_2"/>
    <property type="match status" value="1"/>
</dbReference>
<dbReference type="AlphaFoldDB" id="A0A0Q0M3W5"/>
<proteinExistence type="predicted"/>
<gene>
    <name evidence="5" type="ORF">AAY55_02710</name>
</gene>
<sequence>MDVVDKVQREWASENPELNTLPMSVIDRLLRITKRVERLMKVFYQQAGLTAGEFEVLMTLRRAGAPYCLTPSDLQVSLLLSSGAMTNRLNRLEQKGLLTRGMSIYDRRNVEVSLTEKGVCRIEALLLEYVALQEQLLSGFSAEEQESLSNQLRVWLRHYEKPWQDIWPF</sequence>
<dbReference type="PROSITE" id="PS01117">
    <property type="entry name" value="HTH_MARR_1"/>
    <property type="match status" value="1"/>
</dbReference>
<dbReference type="PANTHER" id="PTHR42756">
    <property type="entry name" value="TRANSCRIPTIONAL REGULATOR, MARR"/>
    <property type="match status" value="1"/>
</dbReference>
<evidence type="ECO:0000256" key="3">
    <source>
        <dbReference type="ARBA" id="ARBA00023163"/>
    </source>
</evidence>
<dbReference type="Gene3D" id="1.10.10.10">
    <property type="entry name" value="Winged helix-like DNA-binding domain superfamily/Winged helix DNA-binding domain"/>
    <property type="match status" value="1"/>
</dbReference>
<reference evidence="5 6" key="1">
    <citation type="journal article" date="2015" name="Genome Biol. Evol.">
        <title>The Dynamics of Genetic Interactions between Vibrio metoecus and Vibrio cholerae, Two Close Relatives Co-Occurring in the Environment.</title>
        <authorList>
            <person name="Orata F.D."/>
            <person name="Kirchberger P.C."/>
            <person name="Meheust R."/>
            <person name="Barlow E.J."/>
            <person name="Tarr C.L."/>
            <person name="Boucher Y."/>
        </authorList>
    </citation>
    <scope>NUCLEOTIDE SEQUENCE [LARGE SCALE GENOMIC DNA]</scope>
    <source>
        <strain evidence="5 6">08-2459</strain>
    </source>
</reference>
<protein>
    <submittedName>
        <fullName evidence="5">MarR family transcriptional regulator</fullName>
    </submittedName>
</protein>
<keyword evidence="1" id="KW-0805">Transcription regulation</keyword>
<keyword evidence="2" id="KW-0238">DNA-binding</keyword>
<evidence type="ECO:0000259" key="4">
    <source>
        <dbReference type="PROSITE" id="PS50995"/>
    </source>
</evidence>
<evidence type="ECO:0000313" key="5">
    <source>
        <dbReference type="EMBL" id="KQA24463.1"/>
    </source>
</evidence>
<comment type="caution">
    <text evidence="5">The sequence shown here is derived from an EMBL/GenBank/DDBJ whole genome shotgun (WGS) entry which is preliminary data.</text>
</comment>
<evidence type="ECO:0000256" key="2">
    <source>
        <dbReference type="ARBA" id="ARBA00023125"/>
    </source>
</evidence>
<dbReference type="Proteomes" id="UP000053724">
    <property type="component" value="Unassembled WGS sequence"/>
</dbReference>
<evidence type="ECO:0000313" key="6">
    <source>
        <dbReference type="Proteomes" id="UP000053724"/>
    </source>
</evidence>
<dbReference type="GO" id="GO:0003700">
    <property type="term" value="F:DNA-binding transcription factor activity"/>
    <property type="evidence" value="ECO:0007669"/>
    <property type="project" value="InterPro"/>
</dbReference>
<name>A0A0Q0M3W5_VIBMT</name>
<dbReference type="PROSITE" id="PS50995">
    <property type="entry name" value="HTH_MARR_2"/>
    <property type="match status" value="1"/>
</dbReference>
<dbReference type="InterPro" id="IPR036390">
    <property type="entry name" value="WH_DNA-bd_sf"/>
</dbReference>
<dbReference type="SMART" id="SM00347">
    <property type="entry name" value="HTH_MARR"/>
    <property type="match status" value="1"/>
</dbReference>
<dbReference type="SUPFAM" id="SSF46785">
    <property type="entry name" value="Winged helix' DNA-binding domain"/>
    <property type="match status" value="1"/>
</dbReference>
<dbReference type="PANTHER" id="PTHR42756:SF1">
    <property type="entry name" value="TRANSCRIPTIONAL REPRESSOR OF EMRAB OPERON"/>
    <property type="match status" value="1"/>
</dbReference>
<dbReference type="GO" id="GO:0003677">
    <property type="term" value="F:DNA binding"/>
    <property type="evidence" value="ECO:0007669"/>
    <property type="project" value="UniProtKB-KW"/>
</dbReference>